<dbReference type="PANTHER" id="PTHR12271">
    <property type="entry name" value="POLY A POLYMERASE CID PAP -RELATED"/>
    <property type="match status" value="1"/>
</dbReference>
<reference evidence="7 8" key="1">
    <citation type="journal article" date="2018" name="Science">
        <title>The opium poppy genome and morphinan production.</title>
        <authorList>
            <person name="Guo L."/>
            <person name="Winzer T."/>
            <person name="Yang X."/>
            <person name="Li Y."/>
            <person name="Ning Z."/>
            <person name="He Z."/>
            <person name="Teodor R."/>
            <person name="Lu Y."/>
            <person name="Bowser T.A."/>
            <person name="Graham I.A."/>
            <person name="Ye K."/>
        </authorList>
    </citation>
    <scope>NUCLEOTIDE SEQUENCE [LARGE SCALE GENOMIC DNA]</scope>
    <source>
        <strain evidence="8">cv. HN1</strain>
        <tissue evidence="7">Leaves</tissue>
    </source>
</reference>
<accession>A0A4Y7JFW9</accession>
<dbReference type="Pfam" id="PF00448">
    <property type="entry name" value="SRP54"/>
    <property type="match status" value="1"/>
</dbReference>
<dbReference type="Gene3D" id="3.30.460.10">
    <property type="entry name" value="Beta Polymerase, domain 2"/>
    <property type="match status" value="1"/>
</dbReference>
<dbReference type="Pfam" id="PF00334">
    <property type="entry name" value="NDK"/>
    <property type="match status" value="1"/>
</dbReference>
<dbReference type="Gene3D" id="1.10.1410.10">
    <property type="match status" value="1"/>
</dbReference>
<dbReference type="SUPFAM" id="SSF81301">
    <property type="entry name" value="Nucleotidyltransferase"/>
    <property type="match status" value="1"/>
</dbReference>
<dbReference type="Gene3D" id="3.30.70.141">
    <property type="entry name" value="Nucleoside diphosphate kinase-like domain"/>
    <property type="match status" value="1"/>
</dbReference>
<dbReference type="EMBL" id="CM010718">
    <property type="protein sequence ID" value="RZC58932.1"/>
    <property type="molecule type" value="Genomic_DNA"/>
</dbReference>
<dbReference type="InterPro" id="IPR000897">
    <property type="entry name" value="SRP54_GTPase_dom"/>
</dbReference>
<evidence type="ECO:0000313" key="8">
    <source>
        <dbReference type="Proteomes" id="UP000316621"/>
    </source>
</evidence>
<dbReference type="InterPro" id="IPR034907">
    <property type="entry name" value="NDK-like_dom"/>
</dbReference>
<dbReference type="STRING" id="3469.A0A4Y7JFW9"/>
<evidence type="ECO:0000256" key="1">
    <source>
        <dbReference type="ARBA" id="ARBA00000082"/>
    </source>
</evidence>
<dbReference type="SUPFAM" id="SSF81631">
    <property type="entry name" value="PAP/OAS1 substrate-binding domain"/>
    <property type="match status" value="1"/>
</dbReference>
<dbReference type="GO" id="GO:0004550">
    <property type="term" value="F:nucleoside diphosphate kinase activity"/>
    <property type="evidence" value="ECO:0007669"/>
    <property type="project" value="UniProtKB-EC"/>
</dbReference>
<dbReference type="Gramene" id="RZC58932">
    <property type="protein sequence ID" value="RZC58932"/>
    <property type="gene ID" value="C5167_006228"/>
</dbReference>
<name>A0A4Y7JFW9_PAPSO</name>
<evidence type="ECO:0000256" key="2">
    <source>
        <dbReference type="ARBA" id="ARBA00000937"/>
    </source>
</evidence>
<dbReference type="GO" id="GO:0006614">
    <property type="term" value="P:SRP-dependent cotranslational protein targeting to membrane"/>
    <property type="evidence" value="ECO:0007669"/>
    <property type="project" value="InterPro"/>
</dbReference>
<evidence type="ECO:0000259" key="5">
    <source>
        <dbReference type="Pfam" id="PF00334"/>
    </source>
</evidence>
<dbReference type="Proteomes" id="UP000316621">
    <property type="component" value="Chromosome 4"/>
</dbReference>
<evidence type="ECO:0000313" key="7">
    <source>
        <dbReference type="EMBL" id="RZC58932.1"/>
    </source>
</evidence>
<evidence type="ECO:0000256" key="4">
    <source>
        <dbReference type="ARBA" id="ARBA00023134"/>
    </source>
</evidence>
<dbReference type="GO" id="GO:0050265">
    <property type="term" value="F:RNA uridylyltransferase activity"/>
    <property type="evidence" value="ECO:0007669"/>
    <property type="project" value="TreeGrafter"/>
</dbReference>
<evidence type="ECO:0000259" key="6">
    <source>
        <dbReference type="Pfam" id="PF00448"/>
    </source>
</evidence>
<dbReference type="InterPro" id="IPR036850">
    <property type="entry name" value="NDK-like_dom_sf"/>
</dbReference>
<evidence type="ECO:0000256" key="3">
    <source>
        <dbReference type="ARBA" id="ARBA00022741"/>
    </source>
</evidence>
<comment type="catalytic activity">
    <reaction evidence="2">
        <text>a ribonucleoside 5'-diphosphate + ATP = a ribonucleoside 5'-triphosphate + ADP</text>
        <dbReference type="Rhea" id="RHEA:18113"/>
        <dbReference type="ChEBI" id="CHEBI:30616"/>
        <dbReference type="ChEBI" id="CHEBI:57930"/>
        <dbReference type="ChEBI" id="CHEBI:61557"/>
        <dbReference type="ChEBI" id="CHEBI:456216"/>
        <dbReference type="EC" id="2.7.4.6"/>
    </reaction>
</comment>
<dbReference type="Gene3D" id="3.40.50.300">
    <property type="entry name" value="P-loop containing nucleotide triphosphate hydrolases"/>
    <property type="match status" value="1"/>
</dbReference>
<proteinExistence type="predicted"/>
<feature type="domain" description="SRP54-type proteins GTP-binding" evidence="6">
    <location>
        <begin position="480"/>
        <end position="539"/>
    </location>
</feature>
<dbReference type="PANTHER" id="PTHR12271:SF123">
    <property type="entry name" value="PROTEIN HESO1"/>
    <property type="match status" value="1"/>
</dbReference>
<feature type="domain" description="Nucleoside diphosphate kinase-like" evidence="5">
    <location>
        <begin position="554"/>
        <end position="623"/>
    </location>
</feature>
<dbReference type="AlphaFoldDB" id="A0A4Y7JFW9"/>
<gene>
    <name evidence="7" type="ORF">C5167_006228</name>
</gene>
<sequence length="629" mass="70519">MGMKHSDFQLLLVPNEVINAIAVHNQLLEILHFGVSNRVNMSALQPLVRRGSAKMIKDDTVCNHVVAEATKIAAAYQTHNIDNNKVVVAPGQVPVTATRGAELKLSPLSSYDTMGSGTLPERCLRDILKVIKPLGGDVTARYTIISDLRTVVGSIDSLKGATVEPFGSFVSNLYSRWGDLDISIEIKEWAKSQQISDPKNGTLNSHSLCLLVIFHFQTILQVLTNNHLKFDKHAGIRIEDPFQHADNTARTVSMSELGRICEVFDEAYQGLVSSDHDRTSLICSLVRHPISTKIISPHSNPGLFSGASTRYCSGQFREGATRYRLLSDALPPPQNQFNNMQTESDEATIIAIRRELAQLMLKANTRNKPRAQFRSGYVCGVIRCMMNSAAGRFFLCLNQLILKCTGTMGKLCRVEEAHLQLHERLQRSAGSPRCKEKSELESRLNEMVEPNKENAVLKEVEFVKAQKECKDTMEKLCRVIEVPEAYMVRYMKSDPVKIATEWVERFKKENCDFTIVDACGCHQQEASLFEEMHQLAESTVIAYVLQEQEPHAAEISEIIARFECKGYKLAAIKLVVPSKDFAQKHNDDLKKNPFSTAFVISSVLTPVLAMVRERRKQVSSLYKLYKMGN</sequence>
<comment type="catalytic activity">
    <reaction evidence="1">
        <text>a 2'-deoxyribonucleoside 5'-diphosphate + ATP = a 2'-deoxyribonucleoside 5'-triphosphate + ADP</text>
        <dbReference type="Rhea" id="RHEA:44640"/>
        <dbReference type="ChEBI" id="CHEBI:30616"/>
        <dbReference type="ChEBI" id="CHEBI:61560"/>
        <dbReference type="ChEBI" id="CHEBI:73316"/>
        <dbReference type="ChEBI" id="CHEBI:456216"/>
        <dbReference type="EC" id="2.7.4.6"/>
    </reaction>
</comment>
<dbReference type="InterPro" id="IPR043519">
    <property type="entry name" value="NT_sf"/>
</dbReference>
<keyword evidence="3" id="KW-0547">Nucleotide-binding</keyword>
<organism evidence="7 8">
    <name type="scientific">Papaver somniferum</name>
    <name type="common">Opium poppy</name>
    <dbReference type="NCBI Taxonomy" id="3469"/>
    <lineage>
        <taxon>Eukaryota</taxon>
        <taxon>Viridiplantae</taxon>
        <taxon>Streptophyta</taxon>
        <taxon>Embryophyta</taxon>
        <taxon>Tracheophyta</taxon>
        <taxon>Spermatophyta</taxon>
        <taxon>Magnoliopsida</taxon>
        <taxon>Ranunculales</taxon>
        <taxon>Papaveraceae</taxon>
        <taxon>Papaveroideae</taxon>
        <taxon>Papaver</taxon>
    </lineage>
</organism>
<dbReference type="InterPro" id="IPR027417">
    <property type="entry name" value="P-loop_NTPase"/>
</dbReference>
<keyword evidence="8" id="KW-1185">Reference proteome</keyword>
<protein>
    <submittedName>
        <fullName evidence="7">Uncharacterized protein</fullName>
    </submittedName>
</protein>
<keyword evidence="4" id="KW-0342">GTP-binding</keyword>
<dbReference type="GO" id="GO:0005525">
    <property type="term" value="F:GTP binding"/>
    <property type="evidence" value="ECO:0007669"/>
    <property type="project" value="UniProtKB-KW"/>
</dbReference>
<dbReference type="GO" id="GO:0031123">
    <property type="term" value="P:RNA 3'-end processing"/>
    <property type="evidence" value="ECO:0007669"/>
    <property type="project" value="TreeGrafter"/>
</dbReference>
<dbReference type="SUPFAM" id="SSF54919">
    <property type="entry name" value="Nucleoside diphosphate kinase, NDK"/>
    <property type="match status" value="1"/>
</dbReference>